<organism evidence="1 2">
    <name type="scientific">Steinernema glaseri</name>
    <dbReference type="NCBI Taxonomy" id="37863"/>
    <lineage>
        <taxon>Eukaryota</taxon>
        <taxon>Metazoa</taxon>
        <taxon>Ecdysozoa</taxon>
        <taxon>Nematoda</taxon>
        <taxon>Chromadorea</taxon>
        <taxon>Rhabditida</taxon>
        <taxon>Tylenchina</taxon>
        <taxon>Panagrolaimomorpha</taxon>
        <taxon>Strongyloidoidea</taxon>
        <taxon>Steinernematidae</taxon>
        <taxon>Steinernema</taxon>
    </lineage>
</organism>
<evidence type="ECO:0000313" key="1">
    <source>
        <dbReference type="Proteomes" id="UP000095287"/>
    </source>
</evidence>
<evidence type="ECO:0000313" key="2">
    <source>
        <dbReference type="WBParaSite" id="L893_g3269.t1"/>
    </source>
</evidence>
<accession>A0A1I8A459</accession>
<sequence length="74" mass="7841">MYGQTMESRQAGRQVVVSGWSTTALVSFAQASSQNHQPPPSQRRVAAATDYARGLRAAVQSSDQSSCHSVGSSK</sequence>
<protein>
    <submittedName>
        <fullName evidence="2">Secreted protein</fullName>
    </submittedName>
</protein>
<name>A0A1I8A459_9BILA</name>
<reference evidence="2" key="1">
    <citation type="submission" date="2016-11" db="UniProtKB">
        <authorList>
            <consortium name="WormBaseParasite"/>
        </authorList>
    </citation>
    <scope>IDENTIFICATION</scope>
</reference>
<proteinExistence type="predicted"/>
<dbReference type="WBParaSite" id="L893_g3269.t1">
    <property type="protein sequence ID" value="L893_g3269.t1"/>
    <property type="gene ID" value="L893_g3269"/>
</dbReference>
<dbReference type="AlphaFoldDB" id="A0A1I8A459"/>
<dbReference type="Proteomes" id="UP000095287">
    <property type="component" value="Unplaced"/>
</dbReference>
<keyword evidence="1" id="KW-1185">Reference proteome</keyword>